<sequence>MQRSLGRRLAFSAAALILSLAPLPALAGSGIDTPSLFEQPNLFAQPKLFTAPQPRVRTPAGPRIRPMVGSECRTLLGTCTLGRLEQVGDRCFCRTPKGAVQQGTTEIRRRGR</sequence>
<evidence type="ECO:0000313" key="2">
    <source>
        <dbReference type="EMBL" id="MET4635698.1"/>
    </source>
</evidence>
<dbReference type="EMBL" id="JBEPSM010000003">
    <property type="protein sequence ID" value="MET4635698.1"/>
    <property type="molecule type" value="Genomic_DNA"/>
</dbReference>
<name>A0ABV2R4S6_9HYPH</name>
<organism evidence="2 3">
    <name type="scientific">Kaistia defluvii</name>
    <dbReference type="NCBI Taxonomy" id="410841"/>
    <lineage>
        <taxon>Bacteria</taxon>
        <taxon>Pseudomonadati</taxon>
        <taxon>Pseudomonadota</taxon>
        <taxon>Alphaproteobacteria</taxon>
        <taxon>Hyphomicrobiales</taxon>
        <taxon>Kaistiaceae</taxon>
        <taxon>Kaistia</taxon>
    </lineage>
</organism>
<gene>
    <name evidence="2" type="ORF">ABIE08_003649</name>
</gene>
<keyword evidence="1" id="KW-0732">Signal</keyword>
<accession>A0ABV2R4S6</accession>
<evidence type="ECO:0000313" key="3">
    <source>
        <dbReference type="Proteomes" id="UP001549321"/>
    </source>
</evidence>
<feature type="chain" id="PRO_5046986729" evidence="1">
    <location>
        <begin position="28"/>
        <end position="112"/>
    </location>
</feature>
<comment type="caution">
    <text evidence="2">The sequence shown here is derived from an EMBL/GenBank/DDBJ whole genome shotgun (WGS) entry which is preliminary data.</text>
</comment>
<dbReference type="Proteomes" id="UP001549321">
    <property type="component" value="Unassembled WGS sequence"/>
</dbReference>
<proteinExistence type="predicted"/>
<keyword evidence="3" id="KW-1185">Reference proteome</keyword>
<protein>
    <submittedName>
        <fullName evidence="2">Uncharacterized protein</fullName>
    </submittedName>
</protein>
<evidence type="ECO:0000256" key="1">
    <source>
        <dbReference type="SAM" id="SignalP"/>
    </source>
</evidence>
<reference evidence="2 3" key="1">
    <citation type="submission" date="2024-06" db="EMBL/GenBank/DDBJ databases">
        <title>Sorghum-associated microbial communities from plants grown in Nebraska, USA.</title>
        <authorList>
            <person name="Schachtman D."/>
        </authorList>
    </citation>
    <scope>NUCLEOTIDE SEQUENCE [LARGE SCALE GENOMIC DNA]</scope>
    <source>
        <strain evidence="2 3">3207</strain>
    </source>
</reference>
<dbReference type="RefSeq" id="WP_354553250.1">
    <property type="nucleotide sequence ID" value="NZ_JBEPSM010000003.1"/>
</dbReference>
<feature type="signal peptide" evidence="1">
    <location>
        <begin position="1"/>
        <end position="27"/>
    </location>
</feature>